<accession>Q6K737</accession>
<proteinExistence type="predicted"/>
<reference evidence="3" key="2">
    <citation type="journal article" date="2008" name="Nucleic Acids Res.">
        <title>The rice annotation project database (RAP-DB): 2008 update.</title>
        <authorList>
            <consortium name="The rice annotation project (RAP)"/>
        </authorList>
    </citation>
    <scope>GENOME REANNOTATION</scope>
    <source>
        <strain evidence="3">cv. Nipponbare</strain>
    </source>
</reference>
<evidence type="ECO:0000256" key="1">
    <source>
        <dbReference type="SAM" id="MobiDB-lite"/>
    </source>
</evidence>
<feature type="region of interest" description="Disordered" evidence="1">
    <location>
        <begin position="1"/>
        <end position="47"/>
    </location>
</feature>
<dbReference type="EMBL" id="AP004870">
    <property type="protein sequence ID" value="BAD21910.1"/>
    <property type="molecule type" value="Genomic_DNA"/>
</dbReference>
<evidence type="ECO:0000313" key="3">
    <source>
        <dbReference type="Proteomes" id="UP000000763"/>
    </source>
</evidence>
<sequence>MPNRPPPSSSTLSMAPRHSTPHPSKSGRSSCSPSPPPPPHSPSPHYGKGPSPFFPFFFPFPTTTGVTASAPLDRPRQLALLDRASPRSRGSISTARSTAFAAQHIHTVAAFAPPTKPPLPPAEHLTAKSSHPPRHCRRTTVAALLLLVPLSPLPSVAEHRRSWCVRGRVTRSSGHHLSLPSSLAAPSRCRAASASRPPRRDTDRAANAASSSLPPPFPFAPALCRPFRRRTAPPQVKTRRPLGPEPLRLASHSRTGSAKPHPALPPPSSRSTASNIRRASPPPPAAFAPSPSDPSRGMGSLPPPLPVGASRPLRLAAVRRRLSAAVSRPISGELPLSLSPVPASVAYTWTPPQPPALA</sequence>
<feature type="region of interest" description="Disordered" evidence="1">
    <location>
        <begin position="324"/>
        <end position="358"/>
    </location>
</feature>
<feature type="compositionally biased region" description="Low complexity" evidence="1">
    <location>
        <begin position="175"/>
        <end position="196"/>
    </location>
</feature>
<dbReference type="AlphaFoldDB" id="Q6K737"/>
<feature type="compositionally biased region" description="Pro residues" evidence="1">
    <location>
        <begin position="33"/>
        <end position="42"/>
    </location>
</feature>
<feature type="region of interest" description="Disordered" evidence="1">
    <location>
        <begin position="170"/>
        <end position="309"/>
    </location>
</feature>
<name>Q6K737_ORYSJ</name>
<dbReference type="Proteomes" id="UP000000763">
    <property type="component" value="Chromosome 2"/>
</dbReference>
<feature type="region of interest" description="Disordered" evidence="1">
    <location>
        <begin position="112"/>
        <end position="134"/>
    </location>
</feature>
<feature type="compositionally biased region" description="Low complexity" evidence="1">
    <location>
        <begin position="21"/>
        <end position="32"/>
    </location>
</feature>
<gene>
    <name evidence="2" type="primary">P0419C03.14</name>
</gene>
<evidence type="ECO:0000313" key="2">
    <source>
        <dbReference type="EMBL" id="BAD21910.1"/>
    </source>
</evidence>
<organism evidence="2 3">
    <name type="scientific">Oryza sativa subsp. japonica</name>
    <name type="common">Rice</name>
    <dbReference type="NCBI Taxonomy" id="39947"/>
    <lineage>
        <taxon>Eukaryota</taxon>
        <taxon>Viridiplantae</taxon>
        <taxon>Streptophyta</taxon>
        <taxon>Embryophyta</taxon>
        <taxon>Tracheophyta</taxon>
        <taxon>Spermatophyta</taxon>
        <taxon>Magnoliopsida</taxon>
        <taxon>Liliopsida</taxon>
        <taxon>Poales</taxon>
        <taxon>Poaceae</taxon>
        <taxon>BOP clade</taxon>
        <taxon>Oryzoideae</taxon>
        <taxon>Oryzeae</taxon>
        <taxon>Oryzinae</taxon>
        <taxon>Oryza</taxon>
        <taxon>Oryza sativa</taxon>
    </lineage>
</organism>
<reference evidence="3" key="1">
    <citation type="journal article" date="2005" name="Nature">
        <title>The map-based sequence of the rice genome.</title>
        <authorList>
            <consortium name="International rice genome sequencing project (IRGSP)"/>
            <person name="Matsumoto T."/>
            <person name="Wu J."/>
            <person name="Kanamori H."/>
            <person name="Katayose Y."/>
            <person name="Fujisawa M."/>
            <person name="Namiki N."/>
            <person name="Mizuno H."/>
            <person name="Yamamoto K."/>
            <person name="Antonio B.A."/>
            <person name="Baba T."/>
            <person name="Sakata K."/>
            <person name="Nagamura Y."/>
            <person name="Aoki H."/>
            <person name="Arikawa K."/>
            <person name="Arita K."/>
            <person name="Bito T."/>
            <person name="Chiden Y."/>
            <person name="Fujitsuka N."/>
            <person name="Fukunaka R."/>
            <person name="Hamada M."/>
            <person name="Harada C."/>
            <person name="Hayashi A."/>
            <person name="Hijishita S."/>
            <person name="Honda M."/>
            <person name="Hosokawa S."/>
            <person name="Ichikawa Y."/>
            <person name="Idonuma A."/>
            <person name="Iijima M."/>
            <person name="Ikeda M."/>
            <person name="Ikeno M."/>
            <person name="Ito K."/>
            <person name="Ito S."/>
            <person name="Ito T."/>
            <person name="Ito Y."/>
            <person name="Ito Y."/>
            <person name="Iwabuchi A."/>
            <person name="Kamiya K."/>
            <person name="Karasawa W."/>
            <person name="Kurita K."/>
            <person name="Katagiri S."/>
            <person name="Kikuta A."/>
            <person name="Kobayashi H."/>
            <person name="Kobayashi N."/>
            <person name="Machita K."/>
            <person name="Maehara T."/>
            <person name="Masukawa M."/>
            <person name="Mizubayashi T."/>
            <person name="Mukai Y."/>
            <person name="Nagasaki H."/>
            <person name="Nagata Y."/>
            <person name="Naito S."/>
            <person name="Nakashima M."/>
            <person name="Nakama Y."/>
            <person name="Nakamichi Y."/>
            <person name="Nakamura M."/>
            <person name="Meguro A."/>
            <person name="Negishi M."/>
            <person name="Ohta I."/>
            <person name="Ohta T."/>
            <person name="Okamoto M."/>
            <person name="Ono N."/>
            <person name="Saji S."/>
            <person name="Sakaguchi M."/>
            <person name="Sakai K."/>
            <person name="Shibata M."/>
            <person name="Shimokawa T."/>
            <person name="Song J."/>
            <person name="Takazaki Y."/>
            <person name="Terasawa K."/>
            <person name="Tsugane M."/>
            <person name="Tsuji K."/>
            <person name="Ueda S."/>
            <person name="Waki K."/>
            <person name="Yamagata H."/>
            <person name="Yamamoto M."/>
            <person name="Yamamoto S."/>
            <person name="Yamane H."/>
            <person name="Yoshiki S."/>
            <person name="Yoshihara R."/>
            <person name="Yukawa K."/>
            <person name="Zhong H."/>
            <person name="Yano M."/>
            <person name="Yuan Q."/>
            <person name="Ouyang S."/>
            <person name="Liu J."/>
            <person name="Jones K.M."/>
            <person name="Gansberger K."/>
            <person name="Moffat K."/>
            <person name="Hill J."/>
            <person name="Bera J."/>
            <person name="Fadrosh D."/>
            <person name="Jin S."/>
            <person name="Johri S."/>
            <person name="Kim M."/>
            <person name="Overton L."/>
            <person name="Reardon M."/>
            <person name="Tsitrin T."/>
            <person name="Vuong H."/>
            <person name="Weaver B."/>
            <person name="Ciecko A."/>
            <person name="Tallon L."/>
            <person name="Jackson J."/>
            <person name="Pai G."/>
            <person name="Aken S.V."/>
            <person name="Utterback T."/>
            <person name="Reidmuller S."/>
            <person name="Feldblyum T."/>
            <person name="Hsiao J."/>
            <person name="Zismann V."/>
            <person name="Iobst S."/>
            <person name="de Vazeille A.R."/>
            <person name="Buell C.R."/>
            <person name="Ying K."/>
            <person name="Li Y."/>
            <person name="Lu T."/>
            <person name="Huang Y."/>
            <person name="Zhao Q."/>
            <person name="Feng Q."/>
            <person name="Zhang L."/>
            <person name="Zhu J."/>
            <person name="Weng Q."/>
            <person name="Mu J."/>
            <person name="Lu Y."/>
            <person name="Fan D."/>
            <person name="Liu Y."/>
            <person name="Guan J."/>
            <person name="Zhang Y."/>
            <person name="Yu S."/>
            <person name="Liu X."/>
            <person name="Zhang Y."/>
            <person name="Hong G."/>
            <person name="Han B."/>
            <person name="Choisne N."/>
            <person name="Demange N."/>
            <person name="Orjeda G."/>
            <person name="Samain S."/>
            <person name="Cattolico L."/>
            <person name="Pelletier E."/>
            <person name="Couloux A."/>
            <person name="Segurens B."/>
            <person name="Wincker P."/>
            <person name="D'Hont A."/>
            <person name="Scarpelli C."/>
            <person name="Weissenbach J."/>
            <person name="Salanoubat M."/>
            <person name="Quetier F."/>
            <person name="Yu Y."/>
            <person name="Kim H.R."/>
            <person name="Rambo T."/>
            <person name="Currie J."/>
            <person name="Collura K."/>
            <person name="Luo M."/>
            <person name="Yang T."/>
            <person name="Ammiraju J.S.S."/>
            <person name="Engler F."/>
            <person name="Soderlund C."/>
            <person name="Wing R.A."/>
            <person name="Palmer L.E."/>
            <person name="de la Bastide M."/>
            <person name="Spiegel L."/>
            <person name="Nascimento L."/>
            <person name="Zutavern T."/>
            <person name="O'Shaughnessy A."/>
            <person name="Dike S."/>
            <person name="Dedhia N."/>
            <person name="Preston R."/>
            <person name="Balija V."/>
            <person name="McCombie W.R."/>
            <person name="Chow T."/>
            <person name="Chen H."/>
            <person name="Chung M."/>
            <person name="Chen C."/>
            <person name="Shaw J."/>
            <person name="Wu H."/>
            <person name="Hsiao K."/>
            <person name="Chao Y."/>
            <person name="Chu M."/>
            <person name="Cheng C."/>
            <person name="Hour A."/>
            <person name="Lee P."/>
            <person name="Lin S."/>
            <person name="Lin Y."/>
            <person name="Liou J."/>
            <person name="Liu S."/>
            <person name="Hsing Y."/>
            <person name="Raghuvanshi S."/>
            <person name="Mohanty A."/>
            <person name="Bharti A.K."/>
            <person name="Gaur A."/>
            <person name="Gupta V."/>
            <person name="Kumar D."/>
            <person name="Ravi V."/>
            <person name="Vij S."/>
            <person name="Kapur A."/>
            <person name="Khurana P."/>
            <person name="Khurana P."/>
            <person name="Khurana J.P."/>
            <person name="Tyagi A.K."/>
            <person name="Gaikwad K."/>
            <person name="Singh A."/>
            <person name="Dalal V."/>
            <person name="Srivastava S."/>
            <person name="Dixit A."/>
            <person name="Pal A.K."/>
            <person name="Ghazi I.A."/>
            <person name="Yadav M."/>
            <person name="Pandit A."/>
            <person name="Bhargava A."/>
            <person name="Sureshbabu K."/>
            <person name="Batra K."/>
            <person name="Sharma T.R."/>
            <person name="Mohapatra T."/>
            <person name="Singh N.K."/>
            <person name="Messing J."/>
            <person name="Nelson A.B."/>
            <person name="Fuks G."/>
            <person name="Kavchok S."/>
            <person name="Keizer G."/>
            <person name="Linton E."/>
            <person name="Llaca V."/>
            <person name="Song R."/>
            <person name="Tanyolac B."/>
            <person name="Young S."/>
            <person name="Ho-Il K."/>
            <person name="Hahn J.H."/>
            <person name="Sangsakoo G."/>
            <person name="Vanavichit A."/>
            <person name="de Mattos Luiz.A.T."/>
            <person name="Zimmer P.D."/>
            <person name="Malone G."/>
            <person name="Dellagostin O."/>
            <person name="de Oliveira A.C."/>
            <person name="Bevan M."/>
            <person name="Bancroft I."/>
            <person name="Minx P."/>
            <person name="Cordum H."/>
            <person name="Wilson R."/>
            <person name="Cheng Z."/>
            <person name="Jin W."/>
            <person name="Jiang J."/>
            <person name="Leong S.A."/>
            <person name="Iwama H."/>
            <person name="Gojobori T."/>
            <person name="Itoh T."/>
            <person name="Niimura Y."/>
            <person name="Fujii Y."/>
            <person name="Habara T."/>
            <person name="Sakai H."/>
            <person name="Sato Y."/>
            <person name="Wilson G."/>
            <person name="Kumar K."/>
            <person name="McCouch S."/>
            <person name="Juretic N."/>
            <person name="Hoen D."/>
            <person name="Wright S."/>
            <person name="Bruskiewich R."/>
            <person name="Bureau T."/>
            <person name="Miyao A."/>
            <person name="Hirochika H."/>
            <person name="Nishikawa T."/>
            <person name="Kadowaki K."/>
            <person name="Sugiura M."/>
            <person name="Burr B."/>
            <person name="Sasaki T."/>
        </authorList>
    </citation>
    <scope>NUCLEOTIDE SEQUENCE [LARGE SCALE GENOMIC DNA]</scope>
    <source>
        <strain evidence="3">cv. Nipponbare</strain>
    </source>
</reference>
<protein>
    <submittedName>
        <fullName evidence="2">Uncharacterized protein</fullName>
    </submittedName>
</protein>